<dbReference type="HOGENOM" id="CLU_179376_1_1_0"/>
<dbReference type="EMBL" id="AP012338">
    <property type="protein sequence ID" value="BAM02501.1"/>
    <property type="molecule type" value="Genomic_DNA"/>
</dbReference>
<dbReference type="OrthoDB" id="332069at2"/>
<evidence type="ECO:0008006" key="4">
    <source>
        <dbReference type="Google" id="ProtNLM"/>
    </source>
</evidence>
<name>I0IB63_PHYMF</name>
<dbReference type="InterPro" id="IPR019239">
    <property type="entry name" value="VapB_antitoxin"/>
</dbReference>
<dbReference type="Pfam" id="PF09957">
    <property type="entry name" value="VapB_antitoxin"/>
    <property type="match status" value="1"/>
</dbReference>
<gene>
    <name evidence="2" type="ordered locus">PSMK_03420</name>
</gene>
<sequence>MEAPLELDDKLVKDAMEVTGIEQRTALIHYALRDLLAREAALHLSNLGGSMPDIEDVPRRRPPVTRAS</sequence>
<dbReference type="STRING" id="1142394.PSMK_03420"/>
<evidence type="ECO:0000313" key="3">
    <source>
        <dbReference type="Proteomes" id="UP000007881"/>
    </source>
</evidence>
<proteinExistence type="predicted"/>
<accession>I0IB63</accession>
<evidence type="ECO:0000313" key="2">
    <source>
        <dbReference type="EMBL" id="BAM02501.1"/>
    </source>
</evidence>
<protein>
    <recommendedName>
        <fullName evidence="4">Antitoxin</fullName>
    </recommendedName>
</protein>
<keyword evidence="3" id="KW-1185">Reference proteome</keyword>
<dbReference type="eggNOG" id="COG5450">
    <property type="taxonomic scope" value="Bacteria"/>
</dbReference>
<evidence type="ECO:0000256" key="1">
    <source>
        <dbReference type="SAM" id="MobiDB-lite"/>
    </source>
</evidence>
<feature type="region of interest" description="Disordered" evidence="1">
    <location>
        <begin position="47"/>
        <end position="68"/>
    </location>
</feature>
<dbReference type="AlphaFoldDB" id="I0IB63"/>
<dbReference type="Proteomes" id="UP000007881">
    <property type="component" value="Chromosome"/>
</dbReference>
<reference evidence="2 3" key="1">
    <citation type="submission" date="2012-02" db="EMBL/GenBank/DDBJ databases">
        <title>Complete genome sequence of Phycisphaera mikurensis NBRC 102666.</title>
        <authorList>
            <person name="Ankai A."/>
            <person name="Hosoyama A."/>
            <person name="Terui Y."/>
            <person name="Sekine M."/>
            <person name="Fukai R."/>
            <person name="Kato Y."/>
            <person name="Nakamura S."/>
            <person name="Yamada-Narita S."/>
            <person name="Kawakoshi A."/>
            <person name="Fukunaga Y."/>
            <person name="Yamazaki S."/>
            <person name="Fujita N."/>
        </authorList>
    </citation>
    <scope>NUCLEOTIDE SEQUENCE [LARGE SCALE GENOMIC DNA]</scope>
    <source>
        <strain evidence="3">NBRC 102666 / KCTC 22515 / FYK2301M01</strain>
    </source>
</reference>
<organism evidence="2 3">
    <name type="scientific">Phycisphaera mikurensis (strain NBRC 102666 / KCTC 22515 / FYK2301M01)</name>
    <dbReference type="NCBI Taxonomy" id="1142394"/>
    <lineage>
        <taxon>Bacteria</taxon>
        <taxon>Pseudomonadati</taxon>
        <taxon>Planctomycetota</taxon>
        <taxon>Phycisphaerae</taxon>
        <taxon>Phycisphaerales</taxon>
        <taxon>Phycisphaeraceae</taxon>
        <taxon>Phycisphaera</taxon>
    </lineage>
</organism>
<dbReference type="KEGG" id="phm:PSMK_03420"/>